<dbReference type="InterPro" id="IPR036736">
    <property type="entry name" value="ACP-like_sf"/>
</dbReference>
<dbReference type="InterPro" id="IPR041464">
    <property type="entry name" value="TubC_N"/>
</dbReference>
<feature type="compositionally biased region" description="Basic and acidic residues" evidence="2">
    <location>
        <begin position="1415"/>
        <end position="1435"/>
    </location>
</feature>
<dbReference type="Gene3D" id="3.30.559.30">
    <property type="entry name" value="Nonribosomal peptide synthetase, condensation domain"/>
    <property type="match status" value="1"/>
</dbReference>
<sequence>MNLTEILSKANSAGIKLSCEGDELKIRAPKGALTAEMRELLSENKPDLLKLLQKKSTENSLPLVPRERQGKLPVSYQQERLWMVSQLMSDSAALNLCQALRIEGKIDADKLQYSLDQMVERHETLRTQFAWVEGSLVQDILPSLEVNLVIETYEKLSKSKKQAVIQEQVDRAIRQSFDVSQAPLFCVTLLQLGKKEAVLICVFHHIITDGLSQDLFSQELLKLYDATLSKEANPLPELEIQYADYASWQREWLQGEVLEKGLAYWQQKLTDPPSFYPVPIDVFQPTIVQTRGIQKYFQAPSSIANSLQDFAQENNVTPVVVLLSVFYLLIYQYSLQKDIVVGFPVSGRSQAKTQKAIGFFADIMVLRAKLEDKLTFKNLLAHIKETTLEGYTHQHIPLNYVSEFIQPAGNQSYKNLFQLFFDYIDVGEEAPTYNNITTTSIEEKLPADIDLFFTLIKIEGELRGSLTYSSELFTEETISGFIDSYLLMLETALNAPETALKNFLLSPALETHKGEIHSQEKVRSLLETALTAQPEVKECAVLFQDNQKIAYVVVDDPFVVDKLRSTLNQSALTLLPDAYVPVSTLPKAPSGDLDEAALSQLEILDAEVIARWEEQLRSHPDIEQVAVITQPRTTYTVAREDAGDVGAGLPTSSSPKRDLGEPALPPKTCEVDEIAESTEFDTWVDLLPGTENPAIFSTDNRQPLTHAELKSFVQKRPENASLSALGIKLGDRVCSALPNGPEAALAFLSMAQECVFAPINPALTEKHVLFELEDLSAVALILKRGETENDKLKACAESVNVRVIELIPDPDVCGLYTLEEVTSKKTKVKPVTPKKPSRDDVALVLHTSGTTKRPKTVPLTHGNLTAGSLTISRTIAITPEDTCINVMPLFHIHGLSVNILATFLAGASVICTPGLYGADNGVEGFFEWLKPGDGRPAPTWYSAVPTMHQAILEYAEEAIAKTGSPPPNSLKLIRNCSAALLPTIAERMAEVFNCEILPTYAMTESMPICSPQVGKGLSRRGSVGQAAGPKLIIGEVDETGKGKPKLKILPPFAEGEVMVRGACVTSGYELRDWMDYNPNEEAFIDGWLRTGDKGYIDEDGYVYLVGRFKEIINRGGEKISPMMIEDIVQQHPAVGQVVVFAAPHELWGEVVGAAIVLAPGETKRPSLAALRQFVLQQKEIEFQWLPECLVWMESIPKGATGKPARIGLGKRLGLPEMPENAKDAPHTFIATEKGDGTYILETPEHQPQDDHGECYTLHQLAAYFTSKTPDLHLQGLNVPDLLGHPTFISPSALIQLPELPLTQSGEIDRKKLRNLATLTPESSSPAALEGNEIEQTIAKIWCEVLQLETVGIHDNFFELGGKSVLLVQVYSKLQEQFNLNLKVVDLLAYPTIHALSEYMSSSGSEKTAAKTAKVSNEKRLTKRLEKAKAKKDRSSARKKHRASARE</sequence>
<feature type="region of interest" description="Disordered" evidence="2">
    <location>
        <begin position="643"/>
        <end position="664"/>
    </location>
</feature>
<gene>
    <name evidence="4" type="ORF">PMG25_15690</name>
</gene>
<dbReference type="InterPro" id="IPR044894">
    <property type="entry name" value="TubC_N_sf"/>
</dbReference>
<evidence type="ECO:0000256" key="1">
    <source>
        <dbReference type="ARBA" id="ARBA00001957"/>
    </source>
</evidence>
<dbReference type="Gene3D" id="1.10.10.1830">
    <property type="entry name" value="Non-ribosomal peptide synthase, adenylation domain"/>
    <property type="match status" value="1"/>
</dbReference>
<name>A0ABT7B8N3_9CYAN</name>
<dbReference type="SUPFAM" id="SSF52777">
    <property type="entry name" value="CoA-dependent acyltransferases"/>
    <property type="match status" value="2"/>
</dbReference>
<dbReference type="Gene3D" id="1.10.1200.10">
    <property type="entry name" value="ACP-like"/>
    <property type="match status" value="1"/>
</dbReference>
<evidence type="ECO:0000313" key="4">
    <source>
        <dbReference type="EMBL" id="MDJ1175533.1"/>
    </source>
</evidence>
<dbReference type="PANTHER" id="PTHR43201">
    <property type="entry name" value="ACYL-COA SYNTHETASE"/>
    <property type="match status" value="1"/>
</dbReference>
<dbReference type="PANTHER" id="PTHR43201:SF10">
    <property type="entry name" value="CARRIER DOMAIN-CONTAINING PROTEIN"/>
    <property type="match status" value="1"/>
</dbReference>
<dbReference type="InterPro" id="IPR025110">
    <property type="entry name" value="AMP-bd_C"/>
</dbReference>
<evidence type="ECO:0000259" key="3">
    <source>
        <dbReference type="PROSITE" id="PS50075"/>
    </source>
</evidence>
<keyword evidence="5" id="KW-1185">Reference proteome</keyword>
<feature type="compositionally biased region" description="Basic residues" evidence="2">
    <location>
        <begin position="1436"/>
        <end position="1446"/>
    </location>
</feature>
<dbReference type="Pfam" id="PF00501">
    <property type="entry name" value="AMP-binding"/>
    <property type="match status" value="1"/>
</dbReference>
<dbReference type="Pfam" id="PF00550">
    <property type="entry name" value="PP-binding"/>
    <property type="match status" value="1"/>
</dbReference>
<dbReference type="InterPro" id="IPR001242">
    <property type="entry name" value="Condensation_dom"/>
</dbReference>
<accession>A0ABT7B8N3</accession>
<dbReference type="Pfam" id="PF13193">
    <property type="entry name" value="AMP-binding_C"/>
    <property type="match status" value="1"/>
</dbReference>
<dbReference type="EMBL" id="JAQOSO010000084">
    <property type="protein sequence ID" value="MDJ1175533.1"/>
    <property type="molecule type" value="Genomic_DNA"/>
</dbReference>
<dbReference type="InterPro" id="IPR009081">
    <property type="entry name" value="PP-bd_ACP"/>
</dbReference>
<dbReference type="InterPro" id="IPR023213">
    <property type="entry name" value="CAT-like_dom_sf"/>
</dbReference>
<dbReference type="InterPro" id="IPR042099">
    <property type="entry name" value="ANL_N_sf"/>
</dbReference>
<dbReference type="SUPFAM" id="SSF56801">
    <property type="entry name" value="Acetyl-CoA synthetase-like"/>
    <property type="match status" value="3"/>
</dbReference>
<dbReference type="RefSeq" id="WP_283767836.1">
    <property type="nucleotide sequence ID" value="NZ_JAQOSO010000084.1"/>
</dbReference>
<reference evidence="4 5" key="1">
    <citation type="submission" date="2023-01" db="EMBL/GenBank/DDBJ databases">
        <title>Novel diversity within Roseofilum (Cyanobacteria; Desertifilaceae) from marine benthic mats with descriptions of four novel species.</title>
        <authorList>
            <person name="Wang Y."/>
            <person name="Berthold D.E."/>
            <person name="Hu J."/>
            <person name="Lefler F.W."/>
            <person name="Laughinghouse H.D. IV."/>
        </authorList>
    </citation>
    <scope>NUCLEOTIDE SEQUENCE [LARGE SCALE GENOMIC DNA]</scope>
    <source>
        <strain evidence="4 5">BLCC-M114</strain>
    </source>
</reference>
<feature type="domain" description="Carrier" evidence="3">
    <location>
        <begin position="1328"/>
        <end position="1403"/>
    </location>
</feature>
<dbReference type="Pfam" id="PF00668">
    <property type="entry name" value="Condensation"/>
    <property type="match status" value="1"/>
</dbReference>
<dbReference type="Gene3D" id="3.30.559.10">
    <property type="entry name" value="Chloramphenicol acetyltransferase-like domain"/>
    <property type="match status" value="1"/>
</dbReference>
<dbReference type="CDD" id="cd19531">
    <property type="entry name" value="LCL_NRPS-like"/>
    <property type="match status" value="1"/>
</dbReference>
<dbReference type="Proteomes" id="UP001235849">
    <property type="component" value="Unassembled WGS sequence"/>
</dbReference>
<comment type="caution">
    <text evidence="4">The sequence shown here is derived from an EMBL/GenBank/DDBJ whole genome shotgun (WGS) entry which is preliminary data.</text>
</comment>
<dbReference type="Gene3D" id="3.30.300.30">
    <property type="match status" value="2"/>
</dbReference>
<evidence type="ECO:0000313" key="5">
    <source>
        <dbReference type="Proteomes" id="UP001235849"/>
    </source>
</evidence>
<dbReference type="SUPFAM" id="SSF47336">
    <property type="entry name" value="ACP-like"/>
    <property type="match status" value="1"/>
</dbReference>
<protein>
    <submittedName>
        <fullName evidence="4">Condensation domain-containing protein</fullName>
    </submittedName>
</protein>
<evidence type="ECO:0000256" key="2">
    <source>
        <dbReference type="SAM" id="MobiDB-lite"/>
    </source>
</evidence>
<dbReference type="Pfam" id="PF18563">
    <property type="entry name" value="TubC_N"/>
    <property type="match status" value="1"/>
</dbReference>
<comment type="cofactor">
    <cofactor evidence="1">
        <name>pantetheine 4'-phosphate</name>
        <dbReference type="ChEBI" id="CHEBI:47942"/>
    </cofactor>
</comment>
<dbReference type="PROSITE" id="PS50075">
    <property type="entry name" value="CARRIER"/>
    <property type="match status" value="1"/>
</dbReference>
<dbReference type="InterPro" id="IPR045851">
    <property type="entry name" value="AMP-bd_C_sf"/>
</dbReference>
<feature type="region of interest" description="Disordered" evidence="2">
    <location>
        <begin position="1402"/>
        <end position="1446"/>
    </location>
</feature>
<dbReference type="Gene3D" id="3.40.50.12780">
    <property type="entry name" value="N-terminal domain of ligase-like"/>
    <property type="match status" value="1"/>
</dbReference>
<organism evidence="4 5">
    <name type="scientific">Roseofilum capinflatum BLCC-M114</name>
    <dbReference type="NCBI Taxonomy" id="3022440"/>
    <lineage>
        <taxon>Bacteria</taxon>
        <taxon>Bacillati</taxon>
        <taxon>Cyanobacteriota</taxon>
        <taxon>Cyanophyceae</taxon>
        <taxon>Desertifilales</taxon>
        <taxon>Desertifilaceae</taxon>
        <taxon>Roseofilum</taxon>
        <taxon>Roseofilum capinflatum</taxon>
    </lineage>
</organism>
<dbReference type="InterPro" id="IPR000873">
    <property type="entry name" value="AMP-dep_synth/lig_dom"/>
</dbReference>
<proteinExistence type="predicted"/>